<protein>
    <submittedName>
        <fullName evidence="1">Uncharacterized protein</fullName>
    </submittedName>
</protein>
<name>A0ACC2DVX2_DIPCM</name>
<sequence>MLHLRLIPGSQLLLLLLDREPAGTSAVHRPCLYLTPITSPQGSVPATGFMLVLLLKKCLHLHVKQL</sequence>
<dbReference type="Proteomes" id="UP001162992">
    <property type="component" value="Chromosome 4"/>
</dbReference>
<accession>A0ACC2DVX2</accession>
<comment type="caution">
    <text evidence="1">The sequence shown here is derived from an EMBL/GenBank/DDBJ whole genome shotgun (WGS) entry which is preliminary data.</text>
</comment>
<dbReference type="EMBL" id="CM055095">
    <property type="protein sequence ID" value="KAJ7558406.1"/>
    <property type="molecule type" value="Genomic_DNA"/>
</dbReference>
<evidence type="ECO:0000313" key="1">
    <source>
        <dbReference type="EMBL" id="KAJ7558406.1"/>
    </source>
</evidence>
<proteinExistence type="predicted"/>
<keyword evidence="2" id="KW-1185">Reference proteome</keyword>
<evidence type="ECO:0000313" key="2">
    <source>
        <dbReference type="Proteomes" id="UP001162992"/>
    </source>
</evidence>
<gene>
    <name evidence="1" type="ORF">O6H91_04G037700</name>
</gene>
<organism evidence="1 2">
    <name type="scientific">Diphasiastrum complanatum</name>
    <name type="common">Issler's clubmoss</name>
    <name type="synonym">Lycopodium complanatum</name>
    <dbReference type="NCBI Taxonomy" id="34168"/>
    <lineage>
        <taxon>Eukaryota</taxon>
        <taxon>Viridiplantae</taxon>
        <taxon>Streptophyta</taxon>
        <taxon>Embryophyta</taxon>
        <taxon>Tracheophyta</taxon>
        <taxon>Lycopodiopsida</taxon>
        <taxon>Lycopodiales</taxon>
        <taxon>Lycopodiaceae</taxon>
        <taxon>Lycopodioideae</taxon>
        <taxon>Diphasiastrum</taxon>
    </lineage>
</organism>
<reference evidence="2" key="1">
    <citation type="journal article" date="2024" name="Proc. Natl. Acad. Sci. U.S.A.">
        <title>Extraordinary preservation of gene collinearity over three hundred million years revealed in homosporous lycophytes.</title>
        <authorList>
            <person name="Li C."/>
            <person name="Wickell D."/>
            <person name="Kuo L.Y."/>
            <person name="Chen X."/>
            <person name="Nie B."/>
            <person name="Liao X."/>
            <person name="Peng D."/>
            <person name="Ji J."/>
            <person name="Jenkins J."/>
            <person name="Williams M."/>
            <person name="Shu S."/>
            <person name="Plott C."/>
            <person name="Barry K."/>
            <person name="Rajasekar S."/>
            <person name="Grimwood J."/>
            <person name="Han X."/>
            <person name="Sun S."/>
            <person name="Hou Z."/>
            <person name="He W."/>
            <person name="Dai G."/>
            <person name="Sun C."/>
            <person name="Schmutz J."/>
            <person name="Leebens-Mack J.H."/>
            <person name="Li F.W."/>
            <person name="Wang L."/>
        </authorList>
    </citation>
    <scope>NUCLEOTIDE SEQUENCE [LARGE SCALE GENOMIC DNA]</scope>
    <source>
        <strain evidence="2">cv. PW_Plant_1</strain>
    </source>
</reference>